<name>A0A2A5KM67_9HYPH</name>
<comment type="caution">
    <text evidence="1">The sequence shown here is derived from an EMBL/GenBank/DDBJ whole genome shotgun (WGS) entry which is preliminary data.</text>
</comment>
<proteinExistence type="predicted"/>
<protein>
    <submittedName>
        <fullName evidence="1">Uncharacterized protein</fullName>
    </submittedName>
</protein>
<organism evidence="1 2">
    <name type="scientific">Rhizobium sophoriradicis</name>
    <dbReference type="NCBI Taxonomy" id="1535245"/>
    <lineage>
        <taxon>Bacteria</taxon>
        <taxon>Pseudomonadati</taxon>
        <taxon>Pseudomonadota</taxon>
        <taxon>Alphaproteobacteria</taxon>
        <taxon>Hyphomicrobiales</taxon>
        <taxon>Rhizobiaceae</taxon>
        <taxon>Rhizobium/Agrobacterium group</taxon>
        <taxon>Rhizobium</taxon>
    </lineage>
</organism>
<accession>A0A2A5KM67</accession>
<evidence type="ECO:0000313" key="1">
    <source>
        <dbReference type="EMBL" id="PCK78149.1"/>
    </source>
</evidence>
<dbReference type="AlphaFoldDB" id="A0A2A5KM67"/>
<evidence type="ECO:0000313" key="2">
    <source>
        <dbReference type="Proteomes" id="UP000218807"/>
    </source>
</evidence>
<dbReference type="Proteomes" id="UP000218807">
    <property type="component" value="Unassembled WGS sequence"/>
</dbReference>
<sequence length="70" mass="7810">MASKPQVTAPRTAVFLATFKNSSHGQGNKSLIYINDRSRFSRSAGLVEGRALFKHLRGKIRKAVHMQLDL</sequence>
<keyword evidence="2" id="KW-1185">Reference proteome</keyword>
<reference evidence="1 2" key="1">
    <citation type="submission" date="2017-09" db="EMBL/GenBank/DDBJ databases">
        <title>Comparative genomics of rhizobia isolated from Phaseolus vulgaris in China.</title>
        <authorList>
            <person name="Tong W."/>
        </authorList>
    </citation>
    <scope>NUCLEOTIDE SEQUENCE [LARGE SCALE GENOMIC DNA]</scope>
    <source>
        <strain evidence="1 2">L101</strain>
    </source>
</reference>
<gene>
    <name evidence="1" type="ORF">CPT34_26275</name>
</gene>
<dbReference type="EMBL" id="NXDM01000031">
    <property type="protein sequence ID" value="PCK78149.1"/>
    <property type="molecule type" value="Genomic_DNA"/>
</dbReference>